<dbReference type="PANTHER" id="PTHR43680:SF2">
    <property type="entry name" value="NITRATE REDUCTASE MOLYBDENUM COFACTOR ASSEMBLY CHAPERONE NARJ"/>
    <property type="match status" value="1"/>
</dbReference>
<organism evidence="2 3">
    <name type="scientific">Rothia nasimurium</name>
    <dbReference type="NCBI Taxonomy" id="85336"/>
    <lineage>
        <taxon>Bacteria</taxon>
        <taxon>Bacillati</taxon>
        <taxon>Actinomycetota</taxon>
        <taxon>Actinomycetes</taxon>
        <taxon>Micrococcales</taxon>
        <taxon>Micrococcaceae</taxon>
        <taxon>Rothia</taxon>
    </lineage>
</organism>
<keyword evidence="1" id="KW-0534">Nitrate assimilation</keyword>
<dbReference type="SUPFAM" id="SSF89155">
    <property type="entry name" value="TorD-like"/>
    <property type="match status" value="1"/>
</dbReference>
<name>A0A1Y1RRK8_9MICC</name>
<dbReference type="NCBIfam" id="TIGR00684">
    <property type="entry name" value="narJ"/>
    <property type="match status" value="1"/>
</dbReference>
<dbReference type="PANTHER" id="PTHR43680">
    <property type="entry name" value="NITRATE REDUCTASE MOLYBDENUM COFACTOR ASSEMBLY CHAPERONE"/>
    <property type="match status" value="1"/>
</dbReference>
<dbReference type="Gene3D" id="1.10.3480.10">
    <property type="entry name" value="TorD-like"/>
    <property type="match status" value="1"/>
</dbReference>
<dbReference type="InterPro" id="IPR036411">
    <property type="entry name" value="TorD-like_sf"/>
</dbReference>
<dbReference type="GO" id="GO:0042128">
    <property type="term" value="P:nitrate assimilation"/>
    <property type="evidence" value="ECO:0007669"/>
    <property type="project" value="UniProtKB-KW"/>
</dbReference>
<comment type="caution">
    <text evidence="2">The sequence shown here is derived from an EMBL/GenBank/DDBJ whole genome shotgun (WGS) entry which is preliminary data.</text>
</comment>
<dbReference type="EMBL" id="LXWF01000006">
    <property type="protein sequence ID" value="ORC24131.1"/>
    <property type="molecule type" value="Genomic_DNA"/>
</dbReference>
<dbReference type="InterPro" id="IPR020945">
    <property type="entry name" value="DMSO/NO3_reduct_chaperone"/>
</dbReference>
<dbReference type="OrthoDB" id="4307003at2"/>
<dbReference type="RefSeq" id="WP_083090874.1">
    <property type="nucleotide sequence ID" value="NZ_LXWF01000006.1"/>
</dbReference>
<proteinExistence type="predicted"/>
<dbReference type="InterPro" id="IPR003765">
    <property type="entry name" value="NO3_reductase_chaperone_NarJ"/>
</dbReference>
<dbReference type="GO" id="GO:0016530">
    <property type="term" value="F:metallochaperone activity"/>
    <property type="evidence" value="ECO:0007669"/>
    <property type="project" value="TreeGrafter"/>
</dbReference>
<dbReference type="GO" id="GO:0051082">
    <property type="term" value="F:unfolded protein binding"/>
    <property type="evidence" value="ECO:0007669"/>
    <property type="project" value="InterPro"/>
</dbReference>
<dbReference type="AlphaFoldDB" id="A0A1Y1RRK8"/>
<protein>
    <submittedName>
        <fullName evidence="2">Nitrate reductase molybdenum cofactor assembly chaperone</fullName>
    </submittedName>
</protein>
<accession>A0A1Y1RRK8</accession>
<reference evidence="2 3" key="1">
    <citation type="submission" date="2016-05" db="EMBL/GenBank/DDBJ databases">
        <title>Draft genome sequence of a porcine commensal Rothia nasimurium.</title>
        <authorList>
            <person name="Gaiser R.A."/>
            <person name="Van Baarlen P."/>
            <person name="Wells J.M."/>
        </authorList>
    </citation>
    <scope>NUCLEOTIDE SEQUENCE [LARGE SCALE GENOMIC DNA]</scope>
    <source>
        <strain evidence="2 3">PT-32</strain>
    </source>
</reference>
<sequence>MAGFFSKLLKRNAAEVEPPTPPSGDPFDMDWGSGHPTDAVVYQLTSVLMRYPSEETRALLPELTALAQETGNDYLMRGVARIKTWYETTELDAMQAEYVQEYDLSRRHAFHLSYWTEGDTRRRGEALARFKQMYRDSGMVTTLHGELPDYLPMVLEFTALVDARAGRAALQAYRPSLELLRLALRDDKLPYYELIEAVCQTLPGVSPETQADVQKLVTAGPPAEAVGLALAPGDPRLLPLLLPHEQTPGATIGADHKNGATL</sequence>
<dbReference type="Pfam" id="PF02613">
    <property type="entry name" value="Nitrate_red_del"/>
    <property type="match status" value="1"/>
</dbReference>
<evidence type="ECO:0000313" key="2">
    <source>
        <dbReference type="EMBL" id="ORC24131.1"/>
    </source>
</evidence>
<gene>
    <name evidence="2" type="ORF">A7979_10370</name>
</gene>
<dbReference type="GO" id="GO:0051131">
    <property type="term" value="P:chaperone-mediated protein complex assembly"/>
    <property type="evidence" value="ECO:0007669"/>
    <property type="project" value="InterPro"/>
</dbReference>
<keyword evidence="3" id="KW-1185">Reference proteome</keyword>
<dbReference type="Proteomes" id="UP000192359">
    <property type="component" value="Unassembled WGS sequence"/>
</dbReference>
<evidence type="ECO:0000313" key="3">
    <source>
        <dbReference type="Proteomes" id="UP000192359"/>
    </source>
</evidence>
<evidence type="ECO:0000256" key="1">
    <source>
        <dbReference type="ARBA" id="ARBA00023063"/>
    </source>
</evidence>